<comment type="caution">
    <text evidence="2">The sequence shown here is derived from an EMBL/GenBank/DDBJ whole genome shotgun (WGS) entry which is preliminary data.</text>
</comment>
<protein>
    <recommendedName>
        <fullName evidence="4">Carboxylesterase type B domain-containing protein</fullName>
    </recommendedName>
</protein>
<dbReference type="InterPro" id="IPR029058">
    <property type="entry name" value="AB_hydrolase_fold"/>
</dbReference>
<proteinExistence type="predicted"/>
<keyword evidence="1" id="KW-0472">Membrane</keyword>
<evidence type="ECO:0000256" key="1">
    <source>
        <dbReference type="SAM" id="Phobius"/>
    </source>
</evidence>
<dbReference type="OrthoDB" id="19653at2759"/>
<keyword evidence="3" id="KW-1185">Reference proteome</keyword>
<keyword evidence="1" id="KW-0812">Transmembrane</keyword>
<gene>
    <name evidence="2" type="ORF">GWK47_046091</name>
</gene>
<evidence type="ECO:0000313" key="2">
    <source>
        <dbReference type="EMBL" id="KAG0721624.1"/>
    </source>
</evidence>
<name>A0A8J5CTT5_CHIOP</name>
<accession>A0A8J5CTT5</accession>
<dbReference type="SUPFAM" id="SSF53474">
    <property type="entry name" value="alpha/beta-Hydrolases"/>
    <property type="match status" value="1"/>
</dbReference>
<dbReference type="AlphaFoldDB" id="A0A8J5CTT5"/>
<evidence type="ECO:0008006" key="4">
    <source>
        <dbReference type="Google" id="ProtNLM"/>
    </source>
</evidence>
<evidence type="ECO:0000313" key="3">
    <source>
        <dbReference type="Proteomes" id="UP000770661"/>
    </source>
</evidence>
<keyword evidence="1" id="KW-1133">Transmembrane helix</keyword>
<dbReference type="Proteomes" id="UP000770661">
    <property type="component" value="Unassembled WGS sequence"/>
</dbReference>
<dbReference type="EMBL" id="JACEEZ010010768">
    <property type="protein sequence ID" value="KAG0721624.1"/>
    <property type="molecule type" value="Genomic_DNA"/>
</dbReference>
<sequence length="132" mass="15415">MVDRMTKVWTNFAKYGDPTPDVVSDTRDEWEGEIEKWLPYDLVNQNYMLVQDNFTMSLDFTTRWNYHSNRSTEEPTTTPMPDMVGRDSYNDMKLAKENFQIATGVLGALTACCVILFVIVYVRKRRKLNTIV</sequence>
<reference evidence="2" key="1">
    <citation type="submission" date="2020-07" db="EMBL/GenBank/DDBJ databases">
        <title>The High-quality genome of the commercially important snow crab, Chionoecetes opilio.</title>
        <authorList>
            <person name="Jeong J.-H."/>
            <person name="Ryu S."/>
        </authorList>
    </citation>
    <scope>NUCLEOTIDE SEQUENCE</scope>
    <source>
        <strain evidence="2">MADBK_172401_WGS</strain>
        <tissue evidence="2">Digestive gland</tissue>
    </source>
</reference>
<dbReference type="Gene3D" id="3.40.50.1820">
    <property type="entry name" value="alpha/beta hydrolase"/>
    <property type="match status" value="1"/>
</dbReference>
<feature type="transmembrane region" description="Helical" evidence="1">
    <location>
        <begin position="99"/>
        <end position="122"/>
    </location>
</feature>
<organism evidence="2 3">
    <name type="scientific">Chionoecetes opilio</name>
    <name type="common">Atlantic snow crab</name>
    <name type="synonym">Cancer opilio</name>
    <dbReference type="NCBI Taxonomy" id="41210"/>
    <lineage>
        <taxon>Eukaryota</taxon>
        <taxon>Metazoa</taxon>
        <taxon>Ecdysozoa</taxon>
        <taxon>Arthropoda</taxon>
        <taxon>Crustacea</taxon>
        <taxon>Multicrustacea</taxon>
        <taxon>Malacostraca</taxon>
        <taxon>Eumalacostraca</taxon>
        <taxon>Eucarida</taxon>
        <taxon>Decapoda</taxon>
        <taxon>Pleocyemata</taxon>
        <taxon>Brachyura</taxon>
        <taxon>Eubrachyura</taxon>
        <taxon>Majoidea</taxon>
        <taxon>Majidae</taxon>
        <taxon>Chionoecetes</taxon>
    </lineage>
</organism>